<accession>Q083M6</accession>
<evidence type="ECO:0000313" key="2">
    <source>
        <dbReference type="Proteomes" id="UP000000684"/>
    </source>
</evidence>
<dbReference type="GeneID" id="41837054"/>
<dbReference type="RefSeq" id="WP_011637155.1">
    <property type="nucleotide sequence ID" value="NC_008345.1"/>
</dbReference>
<dbReference type="STRING" id="318167.Sfri_1688"/>
<evidence type="ECO:0000313" key="1">
    <source>
        <dbReference type="EMBL" id="ABI71539.1"/>
    </source>
</evidence>
<dbReference type="Proteomes" id="UP000000684">
    <property type="component" value="Chromosome"/>
</dbReference>
<dbReference type="AlphaFoldDB" id="Q083M6"/>
<dbReference type="EMBL" id="CP000447">
    <property type="protein sequence ID" value="ABI71539.1"/>
    <property type="molecule type" value="Genomic_DNA"/>
</dbReference>
<dbReference type="KEGG" id="sfr:Sfri_1688"/>
<protein>
    <submittedName>
        <fullName evidence="1">Uncharacterized protein</fullName>
    </submittedName>
</protein>
<reference evidence="1 2" key="1">
    <citation type="submission" date="2006-08" db="EMBL/GenBank/DDBJ databases">
        <title>Complete sequence of Shewanella frigidimarina NCIMB 400.</title>
        <authorList>
            <consortium name="US DOE Joint Genome Institute"/>
            <person name="Copeland A."/>
            <person name="Lucas S."/>
            <person name="Lapidus A."/>
            <person name="Barry K."/>
            <person name="Detter J.C."/>
            <person name="Glavina del Rio T."/>
            <person name="Hammon N."/>
            <person name="Israni S."/>
            <person name="Dalin E."/>
            <person name="Tice H."/>
            <person name="Pitluck S."/>
            <person name="Fredrickson J.K."/>
            <person name="Kolker E."/>
            <person name="McCuel L.A."/>
            <person name="DiChristina T."/>
            <person name="Nealson K.H."/>
            <person name="Newman D."/>
            <person name="Tiedje J.M."/>
            <person name="Zhou J."/>
            <person name="Romine M.F."/>
            <person name="Culley D.E."/>
            <person name="Serres M."/>
            <person name="Chertkov O."/>
            <person name="Brettin T."/>
            <person name="Bruce D."/>
            <person name="Han C."/>
            <person name="Tapia R."/>
            <person name="Gilna P."/>
            <person name="Schmutz J."/>
            <person name="Larimer F."/>
            <person name="Land M."/>
            <person name="Hauser L."/>
            <person name="Kyrpides N."/>
            <person name="Mikhailova N."/>
            <person name="Richardson P."/>
        </authorList>
    </citation>
    <scope>NUCLEOTIDE SEQUENCE [LARGE SCALE GENOMIC DNA]</scope>
    <source>
        <strain evidence="1 2">NCIMB 400</strain>
    </source>
</reference>
<dbReference type="HOGENOM" id="CLU_2371207_0_0_6"/>
<sequence length="95" mass="10345">MNKLKRSVVIAGNFLYVSKLEVSTDVDAERLLIIDRSTFEVIMAHTTKGVAITTMILPVKYSSSNNLCAIIFDDGGEYNAAIVDGITAELFDANT</sequence>
<name>Q083M6_SHEFN</name>
<proteinExistence type="predicted"/>
<organism evidence="1 2">
    <name type="scientific">Shewanella frigidimarina (strain NCIMB 400)</name>
    <dbReference type="NCBI Taxonomy" id="318167"/>
    <lineage>
        <taxon>Bacteria</taxon>
        <taxon>Pseudomonadati</taxon>
        <taxon>Pseudomonadota</taxon>
        <taxon>Gammaproteobacteria</taxon>
        <taxon>Alteromonadales</taxon>
        <taxon>Shewanellaceae</taxon>
        <taxon>Shewanella</taxon>
    </lineage>
</organism>
<keyword evidence="2" id="KW-1185">Reference proteome</keyword>
<gene>
    <name evidence="1" type="ordered locus">Sfri_1688</name>
</gene>